<keyword evidence="2" id="KW-1185">Reference proteome</keyword>
<accession>A0AAW2F4M0</accession>
<reference evidence="1 2" key="1">
    <citation type="submission" date="2023-03" db="EMBL/GenBank/DDBJ databases">
        <title>High recombination rates correlate with genetic variation in Cardiocondyla obscurior ants.</title>
        <authorList>
            <person name="Errbii M."/>
        </authorList>
    </citation>
    <scope>NUCLEOTIDE SEQUENCE [LARGE SCALE GENOMIC DNA]</scope>
    <source>
        <strain evidence="1">Alpha-2009</strain>
        <tissue evidence="1">Whole body</tissue>
    </source>
</reference>
<dbReference type="Proteomes" id="UP001430953">
    <property type="component" value="Unassembled WGS sequence"/>
</dbReference>
<evidence type="ECO:0000313" key="2">
    <source>
        <dbReference type="Proteomes" id="UP001430953"/>
    </source>
</evidence>
<protein>
    <submittedName>
        <fullName evidence="1">Uncharacterized protein</fullName>
    </submittedName>
</protein>
<dbReference type="AlphaFoldDB" id="A0AAW2F4M0"/>
<proteinExistence type="predicted"/>
<dbReference type="EMBL" id="JADYXP020000014">
    <property type="protein sequence ID" value="KAL0110150.1"/>
    <property type="molecule type" value="Genomic_DNA"/>
</dbReference>
<gene>
    <name evidence="1" type="ORF">PUN28_013652</name>
</gene>
<comment type="caution">
    <text evidence="1">The sequence shown here is derived from an EMBL/GenBank/DDBJ whole genome shotgun (WGS) entry which is preliminary data.</text>
</comment>
<name>A0AAW2F4M0_9HYME</name>
<evidence type="ECO:0000313" key="1">
    <source>
        <dbReference type="EMBL" id="KAL0110150.1"/>
    </source>
</evidence>
<organism evidence="1 2">
    <name type="scientific">Cardiocondyla obscurior</name>
    <dbReference type="NCBI Taxonomy" id="286306"/>
    <lineage>
        <taxon>Eukaryota</taxon>
        <taxon>Metazoa</taxon>
        <taxon>Ecdysozoa</taxon>
        <taxon>Arthropoda</taxon>
        <taxon>Hexapoda</taxon>
        <taxon>Insecta</taxon>
        <taxon>Pterygota</taxon>
        <taxon>Neoptera</taxon>
        <taxon>Endopterygota</taxon>
        <taxon>Hymenoptera</taxon>
        <taxon>Apocrita</taxon>
        <taxon>Aculeata</taxon>
        <taxon>Formicoidea</taxon>
        <taxon>Formicidae</taxon>
        <taxon>Myrmicinae</taxon>
        <taxon>Cardiocondyla</taxon>
    </lineage>
</organism>
<sequence length="72" mass="8105">MAPPSETSDSFFLCLPRILQNEGAEGPTLHFRESPLTSLCYAHEMSRETETDKRAAANIAKRKLHRLSDETT</sequence>